<evidence type="ECO:0008006" key="4">
    <source>
        <dbReference type="Google" id="ProtNLM"/>
    </source>
</evidence>
<dbReference type="AlphaFoldDB" id="A0A263D784"/>
<feature type="transmembrane region" description="Helical" evidence="1">
    <location>
        <begin position="65"/>
        <end position="88"/>
    </location>
</feature>
<feature type="transmembrane region" description="Helical" evidence="1">
    <location>
        <begin position="248"/>
        <end position="267"/>
    </location>
</feature>
<dbReference type="EMBL" id="NKYE01000005">
    <property type="protein sequence ID" value="OZM73437.1"/>
    <property type="molecule type" value="Genomic_DNA"/>
</dbReference>
<evidence type="ECO:0000256" key="1">
    <source>
        <dbReference type="SAM" id="Phobius"/>
    </source>
</evidence>
<name>A0A263D784_9PSEU</name>
<comment type="caution">
    <text evidence="2">The sequence shown here is derived from an EMBL/GenBank/DDBJ whole genome shotgun (WGS) entry which is preliminary data.</text>
</comment>
<keyword evidence="1" id="KW-0472">Membrane</keyword>
<evidence type="ECO:0000313" key="3">
    <source>
        <dbReference type="Proteomes" id="UP000242444"/>
    </source>
</evidence>
<feature type="transmembrane region" description="Helical" evidence="1">
    <location>
        <begin position="12"/>
        <end position="30"/>
    </location>
</feature>
<feature type="transmembrane region" description="Helical" evidence="1">
    <location>
        <begin position="382"/>
        <end position="399"/>
    </location>
</feature>
<dbReference type="InParanoid" id="A0A263D784"/>
<feature type="transmembrane region" description="Helical" evidence="1">
    <location>
        <begin position="297"/>
        <end position="315"/>
    </location>
</feature>
<keyword evidence="3" id="KW-1185">Reference proteome</keyword>
<accession>A0A263D784</accession>
<protein>
    <recommendedName>
        <fullName evidence="4">Copper-transporting ATPase</fullName>
    </recommendedName>
</protein>
<feature type="transmembrane region" description="Helical" evidence="1">
    <location>
        <begin position="196"/>
        <end position="217"/>
    </location>
</feature>
<keyword evidence="1" id="KW-1133">Transmembrane helix</keyword>
<feature type="transmembrane region" description="Helical" evidence="1">
    <location>
        <begin position="37"/>
        <end position="59"/>
    </location>
</feature>
<dbReference type="Pfam" id="PF20176">
    <property type="entry name" value="DUF6541"/>
    <property type="match status" value="1"/>
</dbReference>
<dbReference type="FunCoup" id="A0A263D784">
    <property type="interactions" value="7"/>
</dbReference>
<dbReference type="RefSeq" id="WP_094862451.1">
    <property type="nucleotide sequence ID" value="NZ_NKYE01000005.1"/>
</dbReference>
<dbReference type="Proteomes" id="UP000242444">
    <property type="component" value="Unassembled WGS sequence"/>
</dbReference>
<feature type="transmembrane region" description="Helical" evidence="1">
    <location>
        <begin position="109"/>
        <end position="131"/>
    </location>
</feature>
<feature type="transmembrane region" description="Helical" evidence="1">
    <location>
        <begin position="482"/>
        <end position="502"/>
    </location>
</feature>
<evidence type="ECO:0000313" key="2">
    <source>
        <dbReference type="EMBL" id="OZM73437.1"/>
    </source>
</evidence>
<proteinExistence type="predicted"/>
<gene>
    <name evidence="2" type="ORF">CFN78_10170</name>
</gene>
<dbReference type="InterPro" id="IPR046671">
    <property type="entry name" value="DUF6541"/>
</dbReference>
<sequence length="679" mass="71512">MPTTTSPAFDAAAIAIYALVLLVPGVLVGYAAGLRGWILAAMAPLLTYAVGGLTGPWLHALGIPFGIGSFLLALVLFVAVAAGVRWLSRRGRWARPEEPHVPWARTGHLAVLGCVVLASVVGGYVVLTGLVQLGAISQGFDAVYHANGIRYIAETGDGSVTGMGTTNWFDAEIFYPNAYHLVAAVDYQIGTASIPVVLNTNTLLIPGMLALSFAGLVRQFRGRAVLAGASAILAVVPTAALYESMDRGPLLPFLVGLALTPLGAVALQRYLARPALDSGLVFVLAAVGLLTVHSSTLFAGILFALPMLAQRWIVARGHRLRTMGRDGLALLAAAVASVLVAWSQLFGALGLAGGDIPYLGWDSEAGLPGAIGNLLTFQHAVPTPQLATMAALVLGIAFVRRLGALRWVAATAVLCGTLYVAVATSDSAFVMALSRPWWDDPFRFVAMATVPLCLLAAHGLAESQAWARDRLALARPFAGGRIPRAPVAAALAVVVLGGYAVASNGLYTRTNAKTVYDGYHEGPGTDVYGMVVSPGEAQAMLELGKRAQPGDWAMNDRYDGTAWTYAIGGVRTVAGHFDGSLVPWDAAVLGARFRDYDWDPDVQETVARLNVRWVIVGRGGHPLDSLRETGVRDLDGLPFIELVYRNDDASVYRVDRIFDPGTVVPAGAPARAYGPLPAP</sequence>
<keyword evidence="1" id="KW-0812">Transmembrane</keyword>
<dbReference type="OrthoDB" id="3251757at2"/>
<reference evidence="2 3" key="1">
    <citation type="submission" date="2017-07" db="EMBL/GenBank/DDBJ databases">
        <title>Amycolatopsis antarcticus sp. nov., isolated from the surface of an Antarcticus brown macroalga.</title>
        <authorList>
            <person name="Wang J."/>
            <person name="Leiva S."/>
            <person name="Huang J."/>
            <person name="Huang Y."/>
        </authorList>
    </citation>
    <scope>NUCLEOTIDE SEQUENCE [LARGE SCALE GENOMIC DNA]</scope>
    <source>
        <strain evidence="2 3">AU-G6</strain>
    </source>
</reference>
<feature type="transmembrane region" description="Helical" evidence="1">
    <location>
        <begin position="327"/>
        <end position="352"/>
    </location>
</feature>
<organism evidence="2 3">
    <name type="scientific">Amycolatopsis antarctica</name>
    <dbReference type="NCBI Taxonomy" id="1854586"/>
    <lineage>
        <taxon>Bacteria</taxon>
        <taxon>Bacillati</taxon>
        <taxon>Actinomycetota</taxon>
        <taxon>Actinomycetes</taxon>
        <taxon>Pseudonocardiales</taxon>
        <taxon>Pseudonocardiaceae</taxon>
        <taxon>Amycolatopsis</taxon>
    </lineage>
</organism>